<organism evidence="2 3">
    <name type="scientific">Oryza meyeriana var. granulata</name>
    <dbReference type="NCBI Taxonomy" id="110450"/>
    <lineage>
        <taxon>Eukaryota</taxon>
        <taxon>Viridiplantae</taxon>
        <taxon>Streptophyta</taxon>
        <taxon>Embryophyta</taxon>
        <taxon>Tracheophyta</taxon>
        <taxon>Spermatophyta</taxon>
        <taxon>Magnoliopsida</taxon>
        <taxon>Liliopsida</taxon>
        <taxon>Poales</taxon>
        <taxon>Poaceae</taxon>
        <taxon>BOP clade</taxon>
        <taxon>Oryzoideae</taxon>
        <taxon>Oryzeae</taxon>
        <taxon>Oryzinae</taxon>
        <taxon>Oryza</taxon>
        <taxon>Oryza meyeriana</taxon>
    </lineage>
</organism>
<evidence type="ECO:0000313" key="3">
    <source>
        <dbReference type="Proteomes" id="UP000479710"/>
    </source>
</evidence>
<dbReference type="Proteomes" id="UP000479710">
    <property type="component" value="Unassembled WGS sequence"/>
</dbReference>
<comment type="caution">
    <text evidence="2">The sequence shown here is derived from an EMBL/GenBank/DDBJ whole genome shotgun (WGS) entry which is preliminary data.</text>
</comment>
<dbReference type="AlphaFoldDB" id="A0A6G1DC89"/>
<sequence>MSPRAQRYRAVSSTGTSPSASGDCVPHPRRDPRRLSSMSAVAVSPALDLDGRPAAPPSSAASPRARPITYSAVVLGSSAM</sequence>
<feature type="compositionally biased region" description="Low complexity" evidence="1">
    <location>
        <begin position="57"/>
        <end position="67"/>
    </location>
</feature>
<keyword evidence="3" id="KW-1185">Reference proteome</keyword>
<gene>
    <name evidence="2" type="ORF">E2562_035197</name>
</gene>
<protein>
    <submittedName>
        <fullName evidence="2">Uncharacterized protein</fullName>
    </submittedName>
</protein>
<feature type="compositionally biased region" description="Polar residues" evidence="1">
    <location>
        <begin position="11"/>
        <end position="20"/>
    </location>
</feature>
<accession>A0A6G1DC89</accession>
<dbReference type="EMBL" id="SPHZ02000007">
    <property type="protein sequence ID" value="KAF0909333.1"/>
    <property type="molecule type" value="Genomic_DNA"/>
</dbReference>
<feature type="region of interest" description="Disordered" evidence="1">
    <location>
        <begin position="1"/>
        <end position="68"/>
    </location>
</feature>
<name>A0A6G1DC89_9ORYZ</name>
<evidence type="ECO:0000313" key="2">
    <source>
        <dbReference type="EMBL" id="KAF0909333.1"/>
    </source>
</evidence>
<reference evidence="2 3" key="1">
    <citation type="submission" date="2019-11" db="EMBL/GenBank/DDBJ databases">
        <title>Whole genome sequence of Oryza granulata.</title>
        <authorList>
            <person name="Li W."/>
        </authorList>
    </citation>
    <scope>NUCLEOTIDE SEQUENCE [LARGE SCALE GENOMIC DNA]</scope>
    <source>
        <strain evidence="3">cv. Menghai</strain>
        <tissue evidence="2">Leaf</tissue>
    </source>
</reference>
<proteinExistence type="predicted"/>
<evidence type="ECO:0000256" key="1">
    <source>
        <dbReference type="SAM" id="MobiDB-lite"/>
    </source>
</evidence>